<sequence length="342" mass="39219">MATYIPCDSCLYDETYQNARKWCTSSEEFLCKECEKTKKKTKITRDHRLISIDDYRKIENVPISLSCSDHDRKLEWFCRSHDKALSVACLPTENRSVCDVIPIDEHTTNFDIKDLKIEQAQIQLNVQTSTNVADVELQLITEVDIKRAEQICITGCAILHNGHLLFANYTHKQNILEYNEEGSYIGSNQVSALPYDITVLDSDRIAITYGRNGFFEIFNYRNKRVEKKIYTGGHCWILSQSNGKIYVKVDKVMVFDITGEKLHTLSADGNLNISAGKNNLFCLRFKKNNVCFYDMKGQEVWKFQDDSLDDPYGIANDPSGNVFVIGRTSKNLILIQHDGKTY</sequence>
<dbReference type="InterPro" id="IPR047153">
    <property type="entry name" value="TRIM45/56/19-like"/>
</dbReference>
<dbReference type="PANTHER" id="PTHR25462:SF296">
    <property type="entry name" value="MEIOTIC P26, ISOFORM F"/>
    <property type="match status" value="1"/>
</dbReference>
<name>A0A6J8AGC8_MYTCO</name>
<keyword evidence="2" id="KW-1185">Reference proteome</keyword>
<dbReference type="InterPro" id="IPR011042">
    <property type="entry name" value="6-blade_b-propeller_TolB-like"/>
</dbReference>
<dbReference type="EMBL" id="CACVKT020001364">
    <property type="protein sequence ID" value="CAC5367567.1"/>
    <property type="molecule type" value="Genomic_DNA"/>
</dbReference>
<accession>A0A6J8AGC8</accession>
<dbReference type="AlphaFoldDB" id="A0A6J8AGC8"/>
<dbReference type="Proteomes" id="UP000507470">
    <property type="component" value="Unassembled WGS sequence"/>
</dbReference>
<gene>
    <name evidence="1" type="ORF">MCOR_7419</name>
</gene>
<protein>
    <recommendedName>
        <fullName evidence="3">B box-type domain-containing protein</fullName>
    </recommendedName>
</protein>
<dbReference type="Gene3D" id="3.30.160.60">
    <property type="entry name" value="Classic Zinc Finger"/>
    <property type="match status" value="1"/>
</dbReference>
<evidence type="ECO:0000313" key="2">
    <source>
        <dbReference type="Proteomes" id="UP000507470"/>
    </source>
</evidence>
<evidence type="ECO:0000313" key="1">
    <source>
        <dbReference type="EMBL" id="CAC5367567.1"/>
    </source>
</evidence>
<dbReference type="Gene3D" id="2.120.10.30">
    <property type="entry name" value="TolB, C-terminal domain"/>
    <property type="match status" value="1"/>
</dbReference>
<dbReference type="PANTHER" id="PTHR25462">
    <property type="entry name" value="BONUS, ISOFORM C-RELATED"/>
    <property type="match status" value="1"/>
</dbReference>
<reference evidence="1 2" key="1">
    <citation type="submission" date="2020-06" db="EMBL/GenBank/DDBJ databases">
        <authorList>
            <person name="Li R."/>
            <person name="Bekaert M."/>
        </authorList>
    </citation>
    <scope>NUCLEOTIDE SEQUENCE [LARGE SCALE GENOMIC DNA]</scope>
    <source>
        <strain evidence="2">wild</strain>
    </source>
</reference>
<evidence type="ECO:0008006" key="3">
    <source>
        <dbReference type="Google" id="ProtNLM"/>
    </source>
</evidence>
<organism evidence="1 2">
    <name type="scientific">Mytilus coruscus</name>
    <name type="common">Sea mussel</name>
    <dbReference type="NCBI Taxonomy" id="42192"/>
    <lineage>
        <taxon>Eukaryota</taxon>
        <taxon>Metazoa</taxon>
        <taxon>Spiralia</taxon>
        <taxon>Lophotrochozoa</taxon>
        <taxon>Mollusca</taxon>
        <taxon>Bivalvia</taxon>
        <taxon>Autobranchia</taxon>
        <taxon>Pteriomorphia</taxon>
        <taxon>Mytilida</taxon>
        <taxon>Mytiloidea</taxon>
        <taxon>Mytilidae</taxon>
        <taxon>Mytilinae</taxon>
        <taxon>Mytilus</taxon>
    </lineage>
</organism>
<proteinExistence type="predicted"/>
<dbReference type="OrthoDB" id="6134495at2759"/>
<dbReference type="SUPFAM" id="SSF101898">
    <property type="entry name" value="NHL repeat"/>
    <property type="match status" value="1"/>
</dbReference>